<dbReference type="Proteomes" id="UP001177021">
    <property type="component" value="Unassembled WGS sequence"/>
</dbReference>
<proteinExistence type="predicted"/>
<keyword evidence="2" id="KW-1185">Reference proteome</keyword>
<comment type="caution">
    <text evidence="1">The sequence shown here is derived from an EMBL/GenBank/DDBJ whole genome shotgun (WGS) entry which is preliminary data.</text>
</comment>
<name>A0ACB0KYY9_TRIPR</name>
<organism evidence="1 2">
    <name type="scientific">Trifolium pratense</name>
    <name type="common">Red clover</name>
    <dbReference type="NCBI Taxonomy" id="57577"/>
    <lineage>
        <taxon>Eukaryota</taxon>
        <taxon>Viridiplantae</taxon>
        <taxon>Streptophyta</taxon>
        <taxon>Embryophyta</taxon>
        <taxon>Tracheophyta</taxon>
        <taxon>Spermatophyta</taxon>
        <taxon>Magnoliopsida</taxon>
        <taxon>eudicotyledons</taxon>
        <taxon>Gunneridae</taxon>
        <taxon>Pentapetalae</taxon>
        <taxon>rosids</taxon>
        <taxon>fabids</taxon>
        <taxon>Fabales</taxon>
        <taxon>Fabaceae</taxon>
        <taxon>Papilionoideae</taxon>
        <taxon>50 kb inversion clade</taxon>
        <taxon>NPAAA clade</taxon>
        <taxon>Hologalegina</taxon>
        <taxon>IRL clade</taxon>
        <taxon>Trifolieae</taxon>
        <taxon>Trifolium</taxon>
    </lineage>
</organism>
<gene>
    <name evidence="1" type="ORF">MILVUS5_LOCUS26352</name>
</gene>
<evidence type="ECO:0000313" key="1">
    <source>
        <dbReference type="EMBL" id="CAJ2660392.1"/>
    </source>
</evidence>
<sequence length="525" mass="58907">MFPQIFYPWKIIGENQSSIVLYQPIVLLVLSILRLHYTWIFFVKENLVHMVVLVSLILVIYWGMNIEKGKKYKVVLYVRSLGPINLQVSFIGSADGVNLGSKNIRAHGLNVTKWSRVERTIKARGTNHNSSLQITTKTRGVLWLDQVSAMPLDTYNDHDFGSDLFKMVADLKPKFLSDDGLGYFEGLQLSEDLGALPVWVFNNGINHHDEVNTSSISLFVQEALDGIEFARGSTTSRWGSLRASMGHPKPFNLRFVAIGNEDCGKLYYEENYMKFYEATRHTYPDIQIISNCDSSVHPLNHPADIYDYHIYTNSKDMFSKYTKFDKSPRSGPKAFVSEYAVWKEDAGAGSLYATVAEAAFLIGIAKNSDVVNMVAYAPLLSNINDNGWKPYAIVFNSYQNYGTPSYWLQQLFIESSGATLLNSTLQNSSTSIVASVIQYKNSQDGNNYVRVKVVNFGKVTENLEILINGLNTNVQPCGSSMLVLTSNKIMDENSFSKPTKIIPQRTSLGNASKDMNVKLPPYSVT</sequence>
<accession>A0ACB0KYY9</accession>
<protein>
    <submittedName>
        <fullName evidence="1">Uncharacterized protein</fullName>
    </submittedName>
</protein>
<dbReference type="EMBL" id="CASHSV030000311">
    <property type="protein sequence ID" value="CAJ2660392.1"/>
    <property type="molecule type" value="Genomic_DNA"/>
</dbReference>
<reference evidence="1" key="1">
    <citation type="submission" date="2023-10" db="EMBL/GenBank/DDBJ databases">
        <authorList>
            <person name="Rodriguez Cubillos JULIANA M."/>
            <person name="De Vega J."/>
        </authorList>
    </citation>
    <scope>NUCLEOTIDE SEQUENCE</scope>
</reference>
<evidence type="ECO:0000313" key="2">
    <source>
        <dbReference type="Proteomes" id="UP001177021"/>
    </source>
</evidence>